<feature type="compositionally biased region" description="Basic and acidic residues" evidence="2">
    <location>
        <begin position="207"/>
        <end position="219"/>
    </location>
</feature>
<reference evidence="3" key="2">
    <citation type="submission" date="2025-08" db="UniProtKB">
        <authorList>
            <consortium name="Ensembl"/>
        </authorList>
    </citation>
    <scope>IDENTIFICATION</scope>
</reference>
<dbReference type="HOGENOM" id="CLU_1224390_0_0_1"/>
<dbReference type="AlphaFoldDB" id="H2Z8X4"/>
<proteinExistence type="inferred from homology"/>
<dbReference type="InParanoid" id="H2Z8X4"/>
<reference evidence="4" key="1">
    <citation type="submission" date="2003-08" db="EMBL/GenBank/DDBJ databases">
        <authorList>
            <person name="Birren B."/>
            <person name="Nusbaum C."/>
            <person name="Abebe A."/>
            <person name="Abouelleil A."/>
            <person name="Adekoya E."/>
            <person name="Ait-zahra M."/>
            <person name="Allen N."/>
            <person name="Allen T."/>
            <person name="An P."/>
            <person name="Anderson M."/>
            <person name="Anderson S."/>
            <person name="Arachchi H."/>
            <person name="Armbruster J."/>
            <person name="Bachantsang P."/>
            <person name="Baldwin J."/>
            <person name="Barry A."/>
            <person name="Bayul T."/>
            <person name="Blitshsteyn B."/>
            <person name="Bloom T."/>
            <person name="Blye J."/>
            <person name="Boguslavskiy L."/>
            <person name="Borowsky M."/>
            <person name="Boukhgalter B."/>
            <person name="Brunache A."/>
            <person name="Butler J."/>
            <person name="Calixte N."/>
            <person name="Calvo S."/>
            <person name="Camarata J."/>
            <person name="Campo K."/>
            <person name="Chang J."/>
            <person name="Cheshatsang Y."/>
            <person name="Citroen M."/>
            <person name="Collymore A."/>
            <person name="Considine T."/>
            <person name="Cook A."/>
            <person name="Cooke P."/>
            <person name="Corum B."/>
            <person name="Cuomo C."/>
            <person name="David R."/>
            <person name="Dawoe T."/>
            <person name="Degray S."/>
            <person name="Dodge S."/>
            <person name="Dooley K."/>
            <person name="Dorje P."/>
            <person name="Dorjee K."/>
            <person name="Dorris L."/>
            <person name="Duffey N."/>
            <person name="Dupes A."/>
            <person name="Elkins T."/>
            <person name="Engels R."/>
            <person name="Erickson J."/>
            <person name="Farina A."/>
            <person name="Faro S."/>
            <person name="Ferreira P."/>
            <person name="Fischer H."/>
            <person name="Fitzgerald M."/>
            <person name="Foley K."/>
            <person name="Gage D."/>
            <person name="Galagan J."/>
            <person name="Gearin G."/>
            <person name="Gnerre S."/>
            <person name="Gnirke A."/>
            <person name="Goyette A."/>
            <person name="Graham J."/>
            <person name="Grandbois E."/>
            <person name="Gyaltsen K."/>
            <person name="Hafez N."/>
            <person name="Hagopian D."/>
            <person name="Hagos B."/>
            <person name="Hall J."/>
            <person name="Hatcher B."/>
            <person name="Heller A."/>
            <person name="Higgins H."/>
            <person name="Honan T."/>
            <person name="Horn A."/>
            <person name="Houde N."/>
            <person name="Hughes L."/>
            <person name="Hulme W."/>
            <person name="Husby E."/>
            <person name="Iliev I."/>
            <person name="Jaffe D."/>
            <person name="Jones C."/>
            <person name="Kamal M."/>
            <person name="Kamat A."/>
            <person name="Kamvysselis M."/>
            <person name="Karlsson E."/>
            <person name="Kells C."/>
            <person name="Kieu A."/>
            <person name="Kisner P."/>
            <person name="Kodira C."/>
            <person name="Kulbokas E."/>
            <person name="Labutti K."/>
            <person name="Lama D."/>
            <person name="Landers T."/>
            <person name="Leger J."/>
            <person name="Levine S."/>
            <person name="Lewis D."/>
            <person name="Lewis T."/>
            <person name="Lindblad-toh K."/>
            <person name="Liu X."/>
            <person name="Lokyitsang T."/>
            <person name="Lokyitsang Y."/>
            <person name="Lucien O."/>
            <person name="Lui A."/>
            <person name="Ma L.J."/>
            <person name="Mabbitt R."/>
            <person name="Macdonald J."/>
            <person name="Maclean C."/>
            <person name="Major J."/>
            <person name="Manning J."/>
            <person name="Marabella R."/>
            <person name="Maru K."/>
            <person name="Matthews C."/>
            <person name="Mauceli E."/>
            <person name="Mccarthy M."/>
            <person name="Mcdonough S."/>
            <person name="Mcghee T."/>
            <person name="Meldrim J."/>
            <person name="Meneus L."/>
            <person name="Mesirov J."/>
            <person name="Mihalev A."/>
            <person name="Mihova T."/>
            <person name="Mikkelsen T."/>
            <person name="Mlenga V."/>
            <person name="Moru K."/>
            <person name="Mozes J."/>
            <person name="Mulrain L."/>
            <person name="Munson G."/>
            <person name="Naylor J."/>
            <person name="Newes C."/>
            <person name="Nguyen C."/>
            <person name="Nguyen N."/>
            <person name="Nguyen T."/>
            <person name="Nicol R."/>
            <person name="Nielsen C."/>
            <person name="Nizzari M."/>
            <person name="Norbu C."/>
            <person name="Norbu N."/>
            <person name="O'donnell P."/>
            <person name="Okoawo O."/>
            <person name="O'leary S."/>
            <person name="Omotosho B."/>
            <person name="O'neill K."/>
            <person name="Osman S."/>
            <person name="Parker S."/>
            <person name="Perrin D."/>
            <person name="Phunkhang P."/>
            <person name="Piqani B."/>
            <person name="Purcell S."/>
            <person name="Rachupka T."/>
            <person name="Ramasamy U."/>
            <person name="Rameau R."/>
            <person name="Ray V."/>
            <person name="Raymond C."/>
            <person name="Retta R."/>
            <person name="Richardson S."/>
            <person name="Rise C."/>
            <person name="Rodriguez J."/>
            <person name="Rogers J."/>
            <person name="Rogov P."/>
            <person name="Rutman M."/>
            <person name="Schupbach R."/>
            <person name="Seaman C."/>
            <person name="Settipalli S."/>
            <person name="Sharpe T."/>
            <person name="Sheridan J."/>
            <person name="Sherpa N."/>
            <person name="Shi J."/>
            <person name="Smirnov S."/>
            <person name="Smith C."/>
            <person name="Sougnez C."/>
            <person name="Spencer B."/>
            <person name="Stalker J."/>
            <person name="Stange-thomann N."/>
            <person name="Stavropoulos S."/>
            <person name="Stetson K."/>
            <person name="Stone C."/>
            <person name="Stone S."/>
            <person name="Stubbs M."/>
            <person name="Talamas J."/>
            <person name="Tchuinga P."/>
            <person name="Tenzing P."/>
            <person name="Tesfaye S."/>
            <person name="Theodore J."/>
            <person name="Thoulutsang Y."/>
            <person name="Topham K."/>
            <person name="Towey S."/>
            <person name="Tsamla T."/>
            <person name="Tsomo N."/>
            <person name="Vallee D."/>
            <person name="Vassiliev H."/>
            <person name="Venkataraman V."/>
            <person name="Vinson J."/>
            <person name="Vo A."/>
            <person name="Wade C."/>
            <person name="Wang S."/>
            <person name="Wangchuk T."/>
            <person name="Wangdi T."/>
            <person name="Whittaker C."/>
            <person name="Wilkinson J."/>
            <person name="Wu Y."/>
            <person name="Wyman D."/>
            <person name="Yadav S."/>
            <person name="Yang S."/>
            <person name="Yang X."/>
            <person name="Yeager S."/>
            <person name="Yee E."/>
            <person name="Young G."/>
            <person name="Zainoun J."/>
            <person name="Zembeck L."/>
            <person name="Zimmer A."/>
            <person name="Zody M."/>
            <person name="Lander E."/>
        </authorList>
    </citation>
    <scope>NUCLEOTIDE SEQUENCE [LARGE SCALE GENOMIC DNA]</scope>
</reference>
<reference evidence="3" key="3">
    <citation type="submission" date="2025-09" db="UniProtKB">
        <authorList>
            <consortium name="Ensembl"/>
        </authorList>
    </citation>
    <scope>IDENTIFICATION</scope>
</reference>
<evidence type="ECO:0000256" key="2">
    <source>
        <dbReference type="SAM" id="MobiDB-lite"/>
    </source>
</evidence>
<dbReference type="Ensembl" id="ENSCSAVT00000014201.1">
    <property type="protein sequence ID" value="ENSCSAVP00000014039.1"/>
    <property type="gene ID" value="ENSCSAVG00000008238.1"/>
</dbReference>
<keyword evidence="4" id="KW-1185">Reference proteome</keyword>
<protein>
    <submittedName>
        <fullName evidence="3">Uncharacterized protein</fullName>
    </submittedName>
</protein>
<organism evidence="3 4">
    <name type="scientific">Ciona savignyi</name>
    <name type="common">Pacific transparent sea squirt</name>
    <dbReference type="NCBI Taxonomy" id="51511"/>
    <lineage>
        <taxon>Eukaryota</taxon>
        <taxon>Metazoa</taxon>
        <taxon>Chordata</taxon>
        <taxon>Tunicata</taxon>
        <taxon>Ascidiacea</taxon>
        <taxon>Phlebobranchia</taxon>
        <taxon>Cionidae</taxon>
        <taxon>Ciona</taxon>
    </lineage>
</organism>
<dbReference type="InterPro" id="IPR008862">
    <property type="entry name" value="Tcp11"/>
</dbReference>
<accession>H2Z8X4</accession>
<dbReference type="STRING" id="51511.ENSCSAVP00000014039"/>
<feature type="compositionally biased region" description="Low complexity" evidence="2">
    <location>
        <begin position="192"/>
        <end position="203"/>
    </location>
</feature>
<dbReference type="eggNOG" id="KOG1981">
    <property type="taxonomic scope" value="Eukaryota"/>
</dbReference>
<dbReference type="GO" id="GO:0007165">
    <property type="term" value="P:signal transduction"/>
    <property type="evidence" value="ECO:0007669"/>
    <property type="project" value="TreeGrafter"/>
</dbReference>
<evidence type="ECO:0000313" key="4">
    <source>
        <dbReference type="Proteomes" id="UP000007875"/>
    </source>
</evidence>
<sequence length="226" mass="25017">MDEVRFLAIQSEFKRLILISSVLLTSLSNFGSSLSSHVEFTNKLKDDLLVLVAADQSLDDNLTDVLSGLVEHVWDLVTKYVMGKSPALESCGAPSHKETLKLKIENLATLRDNQVYNILEKRGSSYLQSMAEHLAQKKSSSGPHQLPVPPGFQVFVKEMLTLAVNYAKLVNLNQMVYGPFYVPVLKKVLGIQSKSSPNQKQQSTTEVKTDQESEEKSEADQASTTS</sequence>
<evidence type="ECO:0000256" key="1">
    <source>
        <dbReference type="ARBA" id="ARBA00010954"/>
    </source>
</evidence>
<comment type="similarity">
    <text evidence="1">Belongs to the TCP11 family.</text>
</comment>
<evidence type="ECO:0000313" key="3">
    <source>
        <dbReference type="Ensembl" id="ENSCSAVP00000014039.1"/>
    </source>
</evidence>
<dbReference type="PANTHER" id="PTHR12832:SF11">
    <property type="entry name" value="LD23868P"/>
    <property type="match status" value="1"/>
</dbReference>
<feature type="region of interest" description="Disordered" evidence="2">
    <location>
        <begin position="192"/>
        <end position="226"/>
    </location>
</feature>
<dbReference type="Pfam" id="PF05794">
    <property type="entry name" value="Tcp11"/>
    <property type="match status" value="1"/>
</dbReference>
<dbReference type="PANTHER" id="PTHR12832">
    <property type="entry name" value="TESTIS-SPECIFIC PROTEIN PBS13 T-COMPLEX 11"/>
    <property type="match status" value="1"/>
</dbReference>
<dbReference type="GeneTree" id="ENSGT00940000157402"/>
<name>H2Z8X4_CIOSA</name>
<dbReference type="Proteomes" id="UP000007875">
    <property type="component" value="Unassembled WGS sequence"/>
</dbReference>